<dbReference type="CDD" id="cd00067">
    <property type="entry name" value="GAL4"/>
    <property type="match status" value="1"/>
</dbReference>
<feature type="domain" description="Zn(2)-C6 fungal-type" evidence="3">
    <location>
        <begin position="9"/>
        <end position="39"/>
    </location>
</feature>
<dbReference type="AlphaFoldDB" id="A0A9P8V6V5"/>
<feature type="compositionally biased region" description="Polar residues" evidence="2">
    <location>
        <begin position="48"/>
        <end position="63"/>
    </location>
</feature>
<dbReference type="EMBL" id="JAGSXJ010000020">
    <property type="protein sequence ID" value="KAH6680062.1"/>
    <property type="molecule type" value="Genomic_DNA"/>
</dbReference>
<dbReference type="Gene3D" id="4.10.240.10">
    <property type="entry name" value="Zn(2)-C6 fungal-type DNA-binding domain"/>
    <property type="match status" value="1"/>
</dbReference>
<accession>A0A9P8V6V5</accession>
<dbReference type="PANTHER" id="PTHR37534">
    <property type="entry name" value="TRANSCRIPTIONAL ACTIVATOR PROTEIN UGA3"/>
    <property type="match status" value="1"/>
</dbReference>
<reference evidence="4" key="1">
    <citation type="journal article" date="2021" name="Nat. Commun.">
        <title>Genetic determinants of endophytism in the Arabidopsis root mycobiome.</title>
        <authorList>
            <person name="Mesny F."/>
            <person name="Miyauchi S."/>
            <person name="Thiergart T."/>
            <person name="Pickel B."/>
            <person name="Atanasova L."/>
            <person name="Karlsson M."/>
            <person name="Huettel B."/>
            <person name="Barry K.W."/>
            <person name="Haridas S."/>
            <person name="Chen C."/>
            <person name="Bauer D."/>
            <person name="Andreopoulos W."/>
            <person name="Pangilinan J."/>
            <person name="LaButti K."/>
            <person name="Riley R."/>
            <person name="Lipzen A."/>
            <person name="Clum A."/>
            <person name="Drula E."/>
            <person name="Henrissat B."/>
            <person name="Kohler A."/>
            <person name="Grigoriev I.V."/>
            <person name="Martin F.M."/>
            <person name="Hacquard S."/>
        </authorList>
    </citation>
    <scope>NUCLEOTIDE SEQUENCE</scope>
    <source>
        <strain evidence="4">MPI-SDFR-AT-0117</strain>
    </source>
</reference>
<evidence type="ECO:0000313" key="5">
    <source>
        <dbReference type="Proteomes" id="UP000770015"/>
    </source>
</evidence>
<sequence>MNRRSKQKSCYACAGGKRRCDRTLPTCARCIDRGVECAYPPPRETPGISGTEQPDNASNSNLSFLFPFGVQAHAEAGPGAPPPVQDVFAPQTMTSTSPETAENSLSLGTGSSPNQTSSANTPLSQSLQAENLRLHWFTAPGTWKLLHTFHPQNSLPPPQVSSTFLRGLGMWVTRFREDGHNPFIHRNLYPPRSIPDCIQDAYAAIAVCQGGSAKNENITEAITHSYATKLLSHQDALADQTLHINTAKDHLARTQALLIHLVLALTSNSLSRQAKAQALLEPLHRWKIDMLAAAEQEASLAQLFPCTASLGTENGGWGETDPVPEFHGAFVICESIRRTWLLCSMTTGIFRALRGDWTANCGGDICFTARTGLWDAESSGGWAGVARSTDPLFNYALNGEELVKRGIRADEVDEFAHLLFGLMWGADKVESWVARSKSAGR</sequence>
<dbReference type="Proteomes" id="UP000770015">
    <property type="component" value="Unassembled WGS sequence"/>
</dbReference>
<dbReference type="Pfam" id="PF00172">
    <property type="entry name" value="Zn_clus"/>
    <property type="match status" value="1"/>
</dbReference>
<dbReference type="GO" id="GO:0000981">
    <property type="term" value="F:DNA-binding transcription factor activity, RNA polymerase II-specific"/>
    <property type="evidence" value="ECO:0007669"/>
    <property type="project" value="InterPro"/>
</dbReference>
<dbReference type="PROSITE" id="PS00463">
    <property type="entry name" value="ZN2_CY6_FUNGAL_1"/>
    <property type="match status" value="1"/>
</dbReference>
<comment type="caution">
    <text evidence="4">The sequence shown here is derived from an EMBL/GenBank/DDBJ whole genome shotgun (WGS) entry which is preliminary data.</text>
</comment>
<dbReference type="PROSITE" id="PS50048">
    <property type="entry name" value="ZN2_CY6_FUNGAL_2"/>
    <property type="match status" value="1"/>
</dbReference>
<dbReference type="SMART" id="SM00066">
    <property type="entry name" value="GAL4"/>
    <property type="match status" value="1"/>
</dbReference>
<evidence type="ECO:0000313" key="4">
    <source>
        <dbReference type="EMBL" id="KAH6680062.1"/>
    </source>
</evidence>
<organism evidence="4 5">
    <name type="scientific">Plectosphaerella plurivora</name>
    <dbReference type="NCBI Taxonomy" id="936078"/>
    <lineage>
        <taxon>Eukaryota</taxon>
        <taxon>Fungi</taxon>
        <taxon>Dikarya</taxon>
        <taxon>Ascomycota</taxon>
        <taxon>Pezizomycotina</taxon>
        <taxon>Sordariomycetes</taxon>
        <taxon>Hypocreomycetidae</taxon>
        <taxon>Glomerellales</taxon>
        <taxon>Plectosphaerellaceae</taxon>
        <taxon>Plectosphaerella</taxon>
    </lineage>
</organism>
<dbReference type="InterPro" id="IPR001138">
    <property type="entry name" value="Zn2Cys6_DnaBD"/>
</dbReference>
<dbReference type="GO" id="GO:0008270">
    <property type="term" value="F:zinc ion binding"/>
    <property type="evidence" value="ECO:0007669"/>
    <property type="project" value="InterPro"/>
</dbReference>
<dbReference type="PANTHER" id="PTHR37534:SF46">
    <property type="entry name" value="ZN(II)2CYS6 TRANSCRIPTION FACTOR (EUROFUNG)"/>
    <property type="match status" value="1"/>
</dbReference>
<keyword evidence="1" id="KW-0539">Nucleus</keyword>
<evidence type="ECO:0000256" key="2">
    <source>
        <dbReference type="SAM" id="MobiDB-lite"/>
    </source>
</evidence>
<keyword evidence="5" id="KW-1185">Reference proteome</keyword>
<evidence type="ECO:0000259" key="3">
    <source>
        <dbReference type="PROSITE" id="PS50048"/>
    </source>
</evidence>
<dbReference type="PRINTS" id="PR00755">
    <property type="entry name" value="AFLATOXINBRP"/>
</dbReference>
<gene>
    <name evidence="4" type="ORF">F5X68DRAFT_33857</name>
</gene>
<feature type="region of interest" description="Disordered" evidence="2">
    <location>
        <begin position="39"/>
        <end position="124"/>
    </location>
</feature>
<feature type="compositionally biased region" description="Polar residues" evidence="2">
    <location>
        <begin position="91"/>
        <end position="124"/>
    </location>
</feature>
<protein>
    <recommendedName>
        <fullName evidence="3">Zn(2)-C6 fungal-type domain-containing protein</fullName>
    </recommendedName>
</protein>
<proteinExistence type="predicted"/>
<dbReference type="InterPro" id="IPR036864">
    <property type="entry name" value="Zn2-C6_fun-type_DNA-bd_sf"/>
</dbReference>
<dbReference type="SUPFAM" id="SSF57701">
    <property type="entry name" value="Zn2/Cys6 DNA-binding domain"/>
    <property type="match status" value="1"/>
</dbReference>
<name>A0A9P8V6V5_9PEZI</name>
<evidence type="ECO:0000256" key="1">
    <source>
        <dbReference type="ARBA" id="ARBA00023242"/>
    </source>
</evidence>
<dbReference type="OrthoDB" id="5355161at2759"/>